<dbReference type="InterPro" id="IPR016024">
    <property type="entry name" value="ARM-type_fold"/>
</dbReference>
<comment type="caution">
    <text evidence="3">The sequence shown here is derived from an EMBL/GenBank/DDBJ whole genome shotgun (WGS) entry which is preliminary data.</text>
</comment>
<accession>A0AAV2QSY1</accession>
<dbReference type="PANTHER" id="PTHR13554:SF10">
    <property type="entry name" value="26S PROTEASOME NON-ATPASE REGULATORY SUBUNIT 5"/>
    <property type="match status" value="1"/>
</dbReference>
<dbReference type="SUPFAM" id="SSF48371">
    <property type="entry name" value="ARM repeat"/>
    <property type="match status" value="1"/>
</dbReference>
<evidence type="ECO:0000256" key="2">
    <source>
        <dbReference type="ARBA" id="ARBA00014933"/>
    </source>
</evidence>
<evidence type="ECO:0000313" key="3">
    <source>
        <dbReference type="EMBL" id="CAL4100097.1"/>
    </source>
</evidence>
<dbReference type="GO" id="GO:0043248">
    <property type="term" value="P:proteasome assembly"/>
    <property type="evidence" value="ECO:0007669"/>
    <property type="project" value="InterPro"/>
</dbReference>
<dbReference type="Pfam" id="PF10508">
    <property type="entry name" value="Proteasom_PSMB"/>
    <property type="match status" value="1"/>
</dbReference>
<sequence length="512" mass="56011">MGHTGDLTKLRSEFPLTENIRSTNTSYRNASLLLTSKADTTPVYQEHSALDQRFSCQSVNDGEQVELTCDVLTHLLPLFGPKMVLQQFGDHIQRGMRHPNEKVRVLIMKQILSSVEGEDGMTEVCQNVPLLLSIIAALGDSSLGVVKYTNKALVRVSSSGRTGLNAVFSSEGITVMQEAMSKSDSCRFNVYEFVVSVCLVGDEALGVVSNCGLLERLVAEVTVTGDILTQLNALELLVPLATSPSGLRLLNEGGVIAKLQYLLSLAETDPMATMLLPGLIKFFGNLGNCSPSQLYEEYGSVLLMVLRLASGRLDLNDPGLHLTAIDTIAYIGETPQGKFTLGKCKTELDEVLDAIGTRIRTAPTDQRVSVLEALSRLFYLPVESQTDDLVGLTEIWWSSVGGVSMEKIIAVSRQPFPELHCAALTFINVLASLPWGQRLINAEPGLVEYILDRSSESDKEGKELKHLIVTTLIHSPYSETILGEDYMKKLTKFYNEGPFYVEANPEVAFAGE</sequence>
<keyword evidence="4" id="KW-1185">Reference proteome</keyword>
<dbReference type="AlphaFoldDB" id="A0AAV2QSY1"/>
<dbReference type="Proteomes" id="UP001497623">
    <property type="component" value="Unassembled WGS sequence"/>
</dbReference>
<reference evidence="3 4" key="1">
    <citation type="submission" date="2024-05" db="EMBL/GenBank/DDBJ databases">
        <authorList>
            <person name="Wallberg A."/>
        </authorList>
    </citation>
    <scope>NUCLEOTIDE SEQUENCE [LARGE SCALE GENOMIC DNA]</scope>
</reference>
<name>A0AAV2QSY1_MEGNR</name>
<evidence type="ECO:0000256" key="1">
    <source>
        <dbReference type="ARBA" id="ARBA00006823"/>
    </source>
</evidence>
<proteinExistence type="inferred from homology"/>
<organism evidence="3 4">
    <name type="scientific">Meganyctiphanes norvegica</name>
    <name type="common">Northern krill</name>
    <name type="synonym">Thysanopoda norvegica</name>
    <dbReference type="NCBI Taxonomy" id="48144"/>
    <lineage>
        <taxon>Eukaryota</taxon>
        <taxon>Metazoa</taxon>
        <taxon>Ecdysozoa</taxon>
        <taxon>Arthropoda</taxon>
        <taxon>Crustacea</taxon>
        <taxon>Multicrustacea</taxon>
        <taxon>Malacostraca</taxon>
        <taxon>Eumalacostraca</taxon>
        <taxon>Eucarida</taxon>
        <taxon>Euphausiacea</taxon>
        <taxon>Euphausiidae</taxon>
        <taxon>Meganyctiphanes</taxon>
    </lineage>
</organism>
<comment type="similarity">
    <text evidence="1">Belongs to the proteasome subunit S5B/HSM3 family.</text>
</comment>
<dbReference type="Gene3D" id="1.25.10.10">
    <property type="entry name" value="Leucine-rich Repeat Variant"/>
    <property type="match status" value="1"/>
</dbReference>
<dbReference type="InterPro" id="IPR019538">
    <property type="entry name" value="PSMD5"/>
</dbReference>
<dbReference type="PANTHER" id="PTHR13554">
    <property type="entry name" value="26S PROTEASOME NON-ATPASE REGULATORY SUBUNIT 5-RELATED"/>
    <property type="match status" value="1"/>
</dbReference>
<feature type="non-terminal residue" evidence="3">
    <location>
        <position position="512"/>
    </location>
</feature>
<dbReference type="EMBL" id="CAXKWB010011115">
    <property type="protein sequence ID" value="CAL4100097.1"/>
    <property type="molecule type" value="Genomic_DNA"/>
</dbReference>
<protein>
    <recommendedName>
        <fullName evidence="2">26S proteasome non-ATPase regulatory subunit 5</fullName>
    </recommendedName>
</protein>
<dbReference type="GO" id="GO:0005829">
    <property type="term" value="C:cytosol"/>
    <property type="evidence" value="ECO:0007669"/>
    <property type="project" value="TreeGrafter"/>
</dbReference>
<evidence type="ECO:0000313" key="4">
    <source>
        <dbReference type="Proteomes" id="UP001497623"/>
    </source>
</evidence>
<gene>
    <name evidence="3" type="ORF">MNOR_LOCUS16715</name>
</gene>
<dbReference type="InterPro" id="IPR011989">
    <property type="entry name" value="ARM-like"/>
</dbReference>